<dbReference type="GeneID" id="7446800"/>
<protein>
    <submittedName>
        <fullName evidence="2">Uncharacterized protein</fullName>
    </submittedName>
</protein>
<proteinExistence type="predicted"/>
<evidence type="ECO:0000256" key="1">
    <source>
        <dbReference type="SAM" id="MobiDB-lite"/>
    </source>
</evidence>
<dbReference type="Proteomes" id="UP000001449">
    <property type="component" value="Chromosome 1"/>
</dbReference>
<reference evidence="2 3" key="1">
    <citation type="journal article" date="2004" name="Science">
        <title>The genome of the diatom Thalassiosira pseudonana: ecology, evolution, and metabolism.</title>
        <authorList>
            <person name="Armbrust E.V."/>
            <person name="Berges J.A."/>
            <person name="Bowler C."/>
            <person name="Green B.R."/>
            <person name="Martinez D."/>
            <person name="Putnam N.H."/>
            <person name="Zhou S."/>
            <person name="Allen A.E."/>
            <person name="Apt K.E."/>
            <person name="Bechner M."/>
            <person name="Brzezinski M.A."/>
            <person name="Chaal B.K."/>
            <person name="Chiovitti A."/>
            <person name="Davis A.K."/>
            <person name="Demarest M.S."/>
            <person name="Detter J.C."/>
            <person name="Glavina T."/>
            <person name="Goodstein D."/>
            <person name="Hadi M.Z."/>
            <person name="Hellsten U."/>
            <person name="Hildebrand M."/>
            <person name="Jenkins B.D."/>
            <person name="Jurka J."/>
            <person name="Kapitonov V.V."/>
            <person name="Kroger N."/>
            <person name="Lau W.W."/>
            <person name="Lane T.W."/>
            <person name="Larimer F.W."/>
            <person name="Lippmeier J.C."/>
            <person name="Lucas S."/>
            <person name="Medina M."/>
            <person name="Montsant A."/>
            <person name="Obornik M."/>
            <person name="Parker M.S."/>
            <person name="Palenik B."/>
            <person name="Pazour G.J."/>
            <person name="Richardson P.M."/>
            <person name="Rynearson T.A."/>
            <person name="Saito M.A."/>
            <person name="Schwartz D.C."/>
            <person name="Thamatrakoln K."/>
            <person name="Valentin K."/>
            <person name="Vardi A."/>
            <person name="Wilkerson F.P."/>
            <person name="Rokhsar D.S."/>
        </authorList>
    </citation>
    <scope>NUCLEOTIDE SEQUENCE [LARGE SCALE GENOMIC DNA]</scope>
    <source>
        <strain evidence="2 3">CCMP1335</strain>
    </source>
</reference>
<dbReference type="HOGENOM" id="CLU_770502_0_0_1"/>
<evidence type="ECO:0000313" key="2">
    <source>
        <dbReference type="EMBL" id="EED96152.1"/>
    </source>
</evidence>
<feature type="compositionally biased region" description="Basic and acidic residues" evidence="1">
    <location>
        <begin position="206"/>
        <end position="215"/>
    </location>
</feature>
<sequence length="360" mass="40486">MMGSPFNYEVDVYWILGCRWEEVLGEDANVWESYLQDQLLSNGVGLEVWEDAMPLDYEQTSLGPAGGNQRHLGEDAQSLDVQKQQKQKQPELVEQQRTESRQCRPSKVTSAIPKFMKQHRYVVRDKLQHYDVFLSFSASVSGEDGGDYGVLNRITGEHIREYLETTSGIAALRRGEKFSVGGMLIPALLSATVTPMKEQPSSNLGESKDDDARDDPQIDAIPCCKGLLPEDIGMQLNIVSGTKWDVYDTSATIDLYTTGVSSRRDIPLHSAEGRIVVEREDTPTNIAEKSHPFYEDGWILTKEQLIQINHNLCQGRFLPPLDELDVALAQYNTAKLKSRMLVDVESIELSTLILLDYRSN</sequence>
<feature type="compositionally biased region" description="Basic and acidic residues" evidence="1">
    <location>
        <begin position="88"/>
        <end position="102"/>
    </location>
</feature>
<dbReference type="InParanoid" id="B8BSM2"/>
<dbReference type="EMBL" id="CM000638">
    <property type="protein sequence ID" value="EED96152.1"/>
    <property type="molecule type" value="Genomic_DNA"/>
</dbReference>
<name>B8BSM2_THAPS</name>
<feature type="region of interest" description="Disordered" evidence="1">
    <location>
        <begin position="78"/>
        <end position="106"/>
    </location>
</feature>
<accession>B8BSM2</accession>
<dbReference type="PaxDb" id="35128-Thaps2032"/>
<keyword evidence="3" id="KW-1185">Reference proteome</keyword>
<dbReference type="RefSeq" id="XP_002286511.1">
    <property type="nucleotide sequence ID" value="XM_002286475.1"/>
</dbReference>
<organism evidence="2 3">
    <name type="scientific">Thalassiosira pseudonana</name>
    <name type="common">Marine diatom</name>
    <name type="synonym">Cyclotella nana</name>
    <dbReference type="NCBI Taxonomy" id="35128"/>
    <lineage>
        <taxon>Eukaryota</taxon>
        <taxon>Sar</taxon>
        <taxon>Stramenopiles</taxon>
        <taxon>Ochrophyta</taxon>
        <taxon>Bacillariophyta</taxon>
        <taxon>Coscinodiscophyceae</taxon>
        <taxon>Thalassiosirophycidae</taxon>
        <taxon>Thalassiosirales</taxon>
        <taxon>Thalassiosiraceae</taxon>
        <taxon>Thalassiosira</taxon>
    </lineage>
</organism>
<gene>
    <name evidence="2" type="ORF">THAPSDRAFT_2032</name>
</gene>
<reference evidence="2 3" key="2">
    <citation type="journal article" date="2008" name="Nature">
        <title>The Phaeodactylum genome reveals the evolutionary history of diatom genomes.</title>
        <authorList>
            <person name="Bowler C."/>
            <person name="Allen A.E."/>
            <person name="Badger J.H."/>
            <person name="Grimwood J."/>
            <person name="Jabbari K."/>
            <person name="Kuo A."/>
            <person name="Maheswari U."/>
            <person name="Martens C."/>
            <person name="Maumus F."/>
            <person name="Otillar R.P."/>
            <person name="Rayko E."/>
            <person name="Salamov A."/>
            <person name="Vandepoele K."/>
            <person name="Beszteri B."/>
            <person name="Gruber A."/>
            <person name="Heijde M."/>
            <person name="Katinka M."/>
            <person name="Mock T."/>
            <person name="Valentin K."/>
            <person name="Verret F."/>
            <person name="Berges J.A."/>
            <person name="Brownlee C."/>
            <person name="Cadoret J.P."/>
            <person name="Chiovitti A."/>
            <person name="Choi C.J."/>
            <person name="Coesel S."/>
            <person name="De Martino A."/>
            <person name="Detter J.C."/>
            <person name="Durkin C."/>
            <person name="Falciatore A."/>
            <person name="Fournet J."/>
            <person name="Haruta M."/>
            <person name="Huysman M.J."/>
            <person name="Jenkins B.D."/>
            <person name="Jiroutova K."/>
            <person name="Jorgensen R.E."/>
            <person name="Joubert Y."/>
            <person name="Kaplan A."/>
            <person name="Kroger N."/>
            <person name="Kroth P.G."/>
            <person name="La Roche J."/>
            <person name="Lindquist E."/>
            <person name="Lommer M."/>
            <person name="Martin-Jezequel V."/>
            <person name="Lopez P.J."/>
            <person name="Lucas S."/>
            <person name="Mangogna M."/>
            <person name="McGinnis K."/>
            <person name="Medlin L.K."/>
            <person name="Montsant A."/>
            <person name="Oudot-Le Secq M.P."/>
            <person name="Napoli C."/>
            <person name="Obornik M."/>
            <person name="Parker M.S."/>
            <person name="Petit J.L."/>
            <person name="Porcel B.M."/>
            <person name="Poulsen N."/>
            <person name="Robison M."/>
            <person name="Rychlewski L."/>
            <person name="Rynearson T.A."/>
            <person name="Schmutz J."/>
            <person name="Shapiro H."/>
            <person name="Siaut M."/>
            <person name="Stanley M."/>
            <person name="Sussman M.R."/>
            <person name="Taylor A.R."/>
            <person name="Vardi A."/>
            <person name="von Dassow P."/>
            <person name="Vyverman W."/>
            <person name="Willis A."/>
            <person name="Wyrwicz L.S."/>
            <person name="Rokhsar D.S."/>
            <person name="Weissenbach J."/>
            <person name="Armbrust E.V."/>
            <person name="Green B.R."/>
            <person name="Van de Peer Y."/>
            <person name="Grigoriev I.V."/>
        </authorList>
    </citation>
    <scope>NUCLEOTIDE SEQUENCE [LARGE SCALE GENOMIC DNA]</scope>
    <source>
        <strain evidence="2 3">CCMP1335</strain>
    </source>
</reference>
<dbReference type="AlphaFoldDB" id="B8BSM2"/>
<dbReference type="KEGG" id="tps:THAPSDRAFT_2032"/>
<evidence type="ECO:0000313" key="3">
    <source>
        <dbReference type="Proteomes" id="UP000001449"/>
    </source>
</evidence>
<feature type="region of interest" description="Disordered" evidence="1">
    <location>
        <begin position="195"/>
        <end position="215"/>
    </location>
</feature>